<dbReference type="AlphaFoldDB" id="M7NGT2"/>
<gene>
    <name evidence="3" type="ORF">ADICEAN_03831</name>
</gene>
<keyword evidence="1" id="KW-0812">Transmembrane</keyword>
<dbReference type="PANTHER" id="PTHR19353:SF19">
    <property type="entry name" value="DELTA(5) FATTY ACID DESATURASE C-RELATED"/>
    <property type="match status" value="1"/>
</dbReference>
<dbReference type="InterPro" id="IPR012171">
    <property type="entry name" value="Fatty_acid_desaturase"/>
</dbReference>
<feature type="transmembrane region" description="Helical" evidence="1">
    <location>
        <begin position="205"/>
        <end position="226"/>
    </location>
</feature>
<comment type="caution">
    <text evidence="3">The sequence shown here is derived from an EMBL/GenBank/DDBJ whole genome shotgun (WGS) entry which is preliminary data.</text>
</comment>
<proteinExistence type="predicted"/>
<keyword evidence="1" id="KW-1133">Transmembrane helix</keyword>
<dbReference type="STRING" id="1279009.ADICEAN_03831"/>
<dbReference type="RefSeq" id="WP_009197210.1">
    <property type="nucleotide sequence ID" value="NZ_AODQ01000152.1"/>
</dbReference>
<evidence type="ECO:0000256" key="1">
    <source>
        <dbReference type="SAM" id="Phobius"/>
    </source>
</evidence>
<feature type="transmembrane region" description="Helical" evidence="1">
    <location>
        <begin position="41"/>
        <end position="60"/>
    </location>
</feature>
<feature type="transmembrane region" description="Helical" evidence="1">
    <location>
        <begin position="233"/>
        <end position="256"/>
    </location>
</feature>
<organism evidence="3 4">
    <name type="scientific">Cesiribacter andamanensis AMV16</name>
    <dbReference type="NCBI Taxonomy" id="1279009"/>
    <lineage>
        <taxon>Bacteria</taxon>
        <taxon>Pseudomonadati</taxon>
        <taxon>Bacteroidota</taxon>
        <taxon>Cytophagia</taxon>
        <taxon>Cytophagales</taxon>
        <taxon>Cesiribacteraceae</taxon>
        <taxon>Cesiribacter</taxon>
    </lineage>
</organism>
<dbReference type="GO" id="GO:0016020">
    <property type="term" value="C:membrane"/>
    <property type="evidence" value="ECO:0007669"/>
    <property type="project" value="TreeGrafter"/>
</dbReference>
<evidence type="ECO:0000313" key="3">
    <source>
        <dbReference type="EMBL" id="EMR01040.1"/>
    </source>
</evidence>
<evidence type="ECO:0000313" key="4">
    <source>
        <dbReference type="Proteomes" id="UP000011910"/>
    </source>
</evidence>
<feature type="transmembrane region" description="Helical" evidence="1">
    <location>
        <begin position="163"/>
        <end position="180"/>
    </location>
</feature>
<dbReference type="OrthoDB" id="104711at2"/>
<name>M7NGT2_9BACT</name>
<dbReference type="Pfam" id="PF00487">
    <property type="entry name" value="FA_desaturase"/>
    <property type="match status" value="1"/>
</dbReference>
<accession>M7NGT2</accession>
<keyword evidence="1" id="KW-0472">Membrane</keyword>
<dbReference type="PANTHER" id="PTHR19353">
    <property type="entry name" value="FATTY ACID DESATURASE 2"/>
    <property type="match status" value="1"/>
</dbReference>
<dbReference type="eggNOG" id="COG3239">
    <property type="taxonomic scope" value="Bacteria"/>
</dbReference>
<dbReference type="Proteomes" id="UP000011910">
    <property type="component" value="Unassembled WGS sequence"/>
</dbReference>
<dbReference type="PIRSF" id="PIRSF015921">
    <property type="entry name" value="FA_sphinglp_des"/>
    <property type="match status" value="1"/>
</dbReference>
<dbReference type="GO" id="GO:0016717">
    <property type="term" value="F:oxidoreductase activity, acting on paired donors, with oxidation of a pair of donors resulting in the reduction of molecular oxygen to two molecules of water"/>
    <property type="evidence" value="ECO:0007669"/>
    <property type="project" value="TreeGrafter"/>
</dbReference>
<sequence>MKKGHIKFVATDKNLFFATLRKRVDQHFKDKGISKHANSQMVIKTIALFALYLVPFAVLLSLQPPVWLSMLLWFLMGLGVAGIGMSIMHDANHGAYSSNKKVNELLGYSLNLVGGTAFNWKLQHNILHHTYTNVVHMDDDIADKLVLRFSPHTDVKGVHRTQFIHAFFFYGVLTLYWVLAKDFVQYVQYTRNGVNTNTPAQNAWLLTRIILNKVLYLAAIIGLPVLAGYSLGVVLAGFMLMHFVAGIVLTVVFQLAHTVEGTSHPLPTEWGTIENSWAIHQMNTTVNFSRHNKWISWYVGGLNFQVEHHLFPQICHVHYPEIAPIVKATAEEFGIPYLENETFMQAVRSHIATLQRFGLPAMNEAIV</sequence>
<dbReference type="EMBL" id="AODQ01000152">
    <property type="protein sequence ID" value="EMR01040.1"/>
    <property type="molecule type" value="Genomic_DNA"/>
</dbReference>
<protein>
    <submittedName>
        <fullName evidence="3">Fatty acid desaturase</fullName>
    </submittedName>
</protein>
<reference evidence="3 4" key="1">
    <citation type="journal article" date="2013" name="Genome Announc.">
        <title>Draft Genome Sequence of Cesiribacter andamanensis Strain AMV16T, Isolated from a Soil Sample from a Mud Volcano in the Andaman Islands, India.</title>
        <authorList>
            <person name="Shivaji S."/>
            <person name="Ara S."/>
            <person name="Begum Z."/>
            <person name="Srinivas T.N."/>
            <person name="Singh A."/>
            <person name="Kumar Pinnaka A."/>
        </authorList>
    </citation>
    <scope>NUCLEOTIDE SEQUENCE [LARGE SCALE GENOMIC DNA]</scope>
    <source>
        <strain evidence="3 4">AMV16</strain>
    </source>
</reference>
<feature type="transmembrane region" description="Helical" evidence="1">
    <location>
        <begin position="66"/>
        <end position="88"/>
    </location>
</feature>
<dbReference type="CDD" id="cd03506">
    <property type="entry name" value="Delta6-FADS-like"/>
    <property type="match status" value="1"/>
</dbReference>
<keyword evidence="4" id="KW-1185">Reference proteome</keyword>
<feature type="domain" description="Fatty acid desaturase" evidence="2">
    <location>
        <begin position="65"/>
        <end position="338"/>
    </location>
</feature>
<dbReference type="InterPro" id="IPR005804">
    <property type="entry name" value="FA_desaturase_dom"/>
</dbReference>
<evidence type="ECO:0000259" key="2">
    <source>
        <dbReference type="Pfam" id="PF00487"/>
    </source>
</evidence>
<dbReference type="GO" id="GO:0008610">
    <property type="term" value="P:lipid biosynthetic process"/>
    <property type="evidence" value="ECO:0007669"/>
    <property type="project" value="UniProtKB-ARBA"/>
</dbReference>